<evidence type="ECO:0000313" key="11">
    <source>
        <dbReference type="Proteomes" id="UP001524586"/>
    </source>
</evidence>
<keyword evidence="7" id="KW-1133">Transmembrane helix</keyword>
<dbReference type="Gene3D" id="2.40.50.100">
    <property type="match status" value="1"/>
</dbReference>
<evidence type="ECO:0000256" key="2">
    <source>
        <dbReference type="ARBA" id="ARBA00010602"/>
    </source>
</evidence>
<evidence type="ECO:0000259" key="9">
    <source>
        <dbReference type="Pfam" id="PF25954"/>
    </source>
</evidence>
<name>A0ABT1U4D5_9GAMM</name>
<dbReference type="InterPro" id="IPR059052">
    <property type="entry name" value="HH_YbhG-like"/>
</dbReference>
<evidence type="ECO:0000259" key="8">
    <source>
        <dbReference type="Pfam" id="PF25881"/>
    </source>
</evidence>
<evidence type="ECO:0000256" key="1">
    <source>
        <dbReference type="ARBA" id="ARBA00004418"/>
    </source>
</evidence>
<evidence type="ECO:0000256" key="3">
    <source>
        <dbReference type="ARBA" id="ARBA00022729"/>
    </source>
</evidence>
<dbReference type="PANTHER" id="PTHR32347:SF29">
    <property type="entry name" value="UPF0194 MEMBRANE PROTEIN YBHG"/>
    <property type="match status" value="1"/>
</dbReference>
<evidence type="ECO:0000256" key="5">
    <source>
        <dbReference type="ARBA" id="ARBA00023054"/>
    </source>
</evidence>
<keyword evidence="7" id="KW-0472">Membrane</keyword>
<dbReference type="PANTHER" id="PTHR32347">
    <property type="entry name" value="EFFLUX SYSTEM COMPONENT YKNX-RELATED"/>
    <property type="match status" value="1"/>
</dbReference>
<dbReference type="RefSeq" id="WP_256614804.1">
    <property type="nucleotide sequence ID" value="NZ_JANIBK010000030.1"/>
</dbReference>
<evidence type="ECO:0000256" key="4">
    <source>
        <dbReference type="ARBA" id="ARBA00022764"/>
    </source>
</evidence>
<dbReference type="EMBL" id="JANIBK010000030">
    <property type="protein sequence ID" value="MCQ8128418.1"/>
    <property type="molecule type" value="Genomic_DNA"/>
</dbReference>
<comment type="subcellular location">
    <subcellularLocation>
        <location evidence="1">Periplasm</location>
    </subcellularLocation>
</comment>
<keyword evidence="4" id="KW-0574">Periplasm</keyword>
<keyword evidence="5 6" id="KW-0175">Coiled coil</keyword>
<dbReference type="Gene3D" id="2.40.30.170">
    <property type="match status" value="1"/>
</dbReference>
<comment type="similarity">
    <text evidence="2">Belongs to the UPF0194 family.</text>
</comment>
<keyword evidence="7" id="KW-0812">Transmembrane</keyword>
<feature type="transmembrane region" description="Helical" evidence="7">
    <location>
        <begin position="6"/>
        <end position="24"/>
    </location>
</feature>
<dbReference type="InterPro" id="IPR050465">
    <property type="entry name" value="UPF0194_transport"/>
</dbReference>
<dbReference type="SUPFAM" id="SSF111369">
    <property type="entry name" value="HlyD-like secretion proteins"/>
    <property type="match status" value="1"/>
</dbReference>
<sequence length="342" mass="37829">MTKHHIAATVLLAVSGCLIAFFLLRNDAPPSTQLTLYGNIDIRQVELSFREPERVDQILVQEGERVKAGQLLATQVLNGYQYQIDLVTARLEVQRHQLDRLLHGSRPQEIGIARNDVKAAEATVKLAQKELQRLQTLAIKKLASSQSVDKAKAAYDSATENLQALKEQYALAKIGPRAEDIQAARAQLKADQASVELANKAWQDAHLLAPSDAVVQNRILEPGDMANAQTPVLTLALQDTLWVRTYVEERELGKLRHGMQALVSSDSFPSKQYKGWVGYISPTAEFTPKAVETTELRTSLVYQLRVYVCNPQDQLRLGMPVTVSIDTAQSPSSIPDCRADAP</sequence>
<dbReference type="PROSITE" id="PS51257">
    <property type="entry name" value="PROKAR_LIPOPROTEIN"/>
    <property type="match status" value="1"/>
</dbReference>
<dbReference type="InterPro" id="IPR058792">
    <property type="entry name" value="Beta-barrel_RND_2"/>
</dbReference>
<feature type="coiled-coil region" evidence="6">
    <location>
        <begin position="110"/>
        <end position="168"/>
    </location>
</feature>
<dbReference type="Gene3D" id="1.10.287.470">
    <property type="entry name" value="Helix hairpin bin"/>
    <property type="match status" value="1"/>
</dbReference>
<feature type="domain" description="CusB-like beta-barrel" evidence="9">
    <location>
        <begin position="240"/>
        <end position="328"/>
    </location>
</feature>
<proteinExistence type="inferred from homology"/>
<gene>
    <name evidence="10" type="ORF">NP596_08100</name>
</gene>
<dbReference type="Proteomes" id="UP001524586">
    <property type="component" value="Unassembled WGS sequence"/>
</dbReference>
<comment type="caution">
    <text evidence="10">The sequence shown here is derived from an EMBL/GenBank/DDBJ whole genome shotgun (WGS) entry which is preliminary data.</text>
</comment>
<dbReference type="Pfam" id="PF25881">
    <property type="entry name" value="HH_YBHG"/>
    <property type="match status" value="1"/>
</dbReference>
<accession>A0ABT1U4D5</accession>
<evidence type="ECO:0000313" key="10">
    <source>
        <dbReference type="EMBL" id="MCQ8128418.1"/>
    </source>
</evidence>
<evidence type="ECO:0000256" key="7">
    <source>
        <dbReference type="SAM" id="Phobius"/>
    </source>
</evidence>
<organism evidence="10 11">
    <name type="scientific">Methylomonas rivi</name>
    <dbReference type="NCBI Taxonomy" id="2952226"/>
    <lineage>
        <taxon>Bacteria</taxon>
        <taxon>Pseudomonadati</taxon>
        <taxon>Pseudomonadota</taxon>
        <taxon>Gammaproteobacteria</taxon>
        <taxon>Methylococcales</taxon>
        <taxon>Methylococcaceae</taxon>
        <taxon>Methylomonas</taxon>
    </lineage>
</organism>
<keyword evidence="3" id="KW-0732">Signal</keyword>
<feature type="domain" description="YbhG-like alpha-helical hairpin" evidence="8">
    <location>
        <begin position="81"/>
        <end position="198"/>
    </location>
</feature>
<keyword evidence="11" id="KW-1185">Reference proteome</keyword>
<dbReference type="Pfam" id="PF25954">
    <property type="entry name" value="Beta-barrel_RND_2"/>
    <property type="match status" value="1"/>
</dbReference>
<protein>
    <submittedName>
        <fullName evidence="10">HlyD family efflux transporter periplasmic adaptor subunit</fullName>
    </submittedName>
</protein>
<evidence type="ECO:0000256" key="6">
    <source>
        <dbReference type="SAM" id="Coils"/>
    </source>
</evidence>
<reference evidence="10 11" key="1">
    <citation type="submission" date="2022-07" db="EMBL/GenBank/DDBJ databases">
        <title>Methylomonas rivi sp. nov., Methylomonas rosea sp. nov., Methylomonas aureus sp. nov. and Methylomonas subterranea sp. nov., four novel methanotrophs isolated from a freshwater creek and the deep terrestrial subsurface.</title>
        <authorList>
            <person name="Abin C."/>
            <person name="Sankaranarayanan K."/>
            <person name="Garner C."/>
            <person name="Sindelar R."/>
            <person name="Kotary K."/>
            <person name="Garner R."/>
            <person name="Barclay S."/>
            <person name="Lawson P."/>
            <person name="Krumholz L."/>
        </authorList>
    </citation>
    <scope>NUCLEOTIDE SEQUENCE [LARGE SCALE GENOMIC DNA]</scope>
    <source>
        <strain evidence="10 11">WSC-6</strain>
    </source>
</reference>